<dbReference type="Gene3D" id="3.30.70.360">
    <property type="match status" value="2"/>
</dbReference>
<dbReference type="InterPro" id="IPR050072">
    <property type="entry name" value="Peptidase_M20A"/>
</dbReference>
<accession>A0A239SUB2</accession>
<keyword evidence="6" id="KW-0862">Zinc</keyword>
<dbReference type="NCBIfam" id="TIGR01887">
    <property type="entry name" value="dipeptidaselike"/>
    <property type="match status" value="1"/>
</dbReference>
<evidence type="ECO:0000256" key="3">
    <source>
        <dbReference type="ARBA" id="ARBA00022670"/>
    </source>
</evidence>
<dbReference type="InterPro" id="IPR010964">
    <property type="entry name" value="M20A_pepV-rel"/>
</dbReference>
<dbReference type="GO" id="GO:0008777">
    <property type="term" value="F:acetylornithine deacetylase activity"/>
    <property type="evidence" value="ECO:0007669"/>
    <property type="project" value="TreeGrafter"/>
</dbReference>
<dbReference type="GO" id="GO:0016805">
    <property type="term" value="F:dipeptidase activity"/>
    <property type="evidence" value="ECO:0007669"/>
    <property type="project" value="UniProtKB-KW"/>
</dbReference>
<organism evidence="9 10">
    <name type="scientific">Streptococcus merionis</name>
    <dbReference type="NCBI Taxonomy" id="400065"/>
    <lineage>
        <taxon>Bacteria</taxon>
        <taxon>Bacillati</taxon>
        <taxon>Bacillota</taxon>
        <taxon>Bacilli</taxon>
        <taxon>Lactobacillales</taxon>
        <taxon>Streptococcaceae</taxon>
        <taxon>Streptococcus</taxon>
    </lineage>
</organism>
<evidence type="ECO:0000256" key="6">
    <source>
        <dbReference type="ARBA" id="ARBA00022833"/>
    </source>
</evidence>
<dbReference type="InterPro" id="IPR036264">
    <property type="entry name" value="Bact_exopeptidase_dim_dom"/>
</dbReference>
<evidence type="ECO:0000256" key="8">
    <source>
        <dbReference type="ARBA" id="ARBA00023049"/>
    </source>
</evidence>
<keyword evidence="5 9" id="KW-0378">Hydrolase</keyword>
<reference evidence="9 10" key="1">
    <citation type="submission" date="2017-06" db="EMBL/GenBank/DDBJ databases">
        <authorList>
            <consortium name="Pathogen Informatics"/>
        </authorList>
    </citation>
    <scope>NUCLEOTIDE SEQUENCE [LARGE SCALE GENOMIC DNA]</scope>
    <source>
        <strain evidence="9 10">NCTC13788</strain>
    </source>
</reference>
<keyword evidence="10" id="KW-1185">Reference proteome</keyword>
<evidence type="ECO:0000256" key="7">
    <source>
        <dbReference type="ARBA" id="ARBA00022997"/>
    </source>
</evidence>
<dbReference type="AlphaFoldDB" id="A0A239SUB2"/>
<evidence type="ECO:0000313" key="9">
    <source>
        <dbReference type="EMBL" id="SNU88926.1"/>
    </source>
</evidence>
<evidence type="ECO:0000256" key="5">
    <source>
        <dbReference type="ARBA" id="ARBA00022801"/>
    </source>
</evidence>
<proteinExistence type="inferred from homology"/>
<dbReference type="STRING" id="1123308.GCA_000380085_00645"/>
<dbReference type="OrthoDB" id="9761532at2"/>
<dbReference type="Pfam" id="PF01546">
    <property type="entry name" value="Peptidase_M20"/>
    <property type="match status" value="1"/>
</dbReference>
<evidence type="ECO:0000256" key="1">
    <source>
        <dbReference type="ARBA" id="ARBA00001947"/>
    </source>
</evidence>
<dbReference type="Gene3D" id="3.40.630.10">
    <property type="entry name" value="Zn peptidases"/>
    <property type="match status" value="1"/>
</dbReference>
<dbReference type="GO" id="GO:0006526">
    <property type="term" value="P:L-arginine biosynthetic process"/>
    <property type="evidence" value="ECO:0007669"/>
    <property type="project" value="TreeGrafter"/>
</dbReference>
<dbReference type="Proteomes" id="UP000215185">
    <property type="component" value="Chromosome 1"/>
</dbReference>
<keyword evidence="7 9" id="KW-0224">Dipeptidase</keyword>
<sequence length="463" mass="51092">MNWLEEVTKRKEQLLSELETLLVIPSVREDDKATSDCPVGPGPKQALEHILSLADEAGFKTKMIDSLVGRIDWGEPGLEPFGILGHVDVVPTGEGWTSPPFTPTYQDGKLYARGVLDDKGPLFCTFFATRMLKEMGFVPKKHLQIIIGTDEESDWKCIDTYCQKETLPTYGFVPDAYFPIVNGEKGVASLVFHLPVQTEKEELKLTCFEAGLRENMVPEQAVATLTGPVPEACISAFESYLTEKELDGLWTKEENSVTFIVKGVSAHGSTPQKGKNAATFLACFLASWVESPGWLELLGTVLHEDHNAEKLGLFHQDEKMGTLMINVGLVSFNALSGGFIRANIRYPKGVELSLKTQKFLKKELASYGVGIEIINSKAPHYVAAEEPIVQTLLNIYHTQTGFPAHEQVIGGATYARLLEKGVAFGALFPDAQDTMHQVDEHMRVEDIIRATSIYAQSIAELVC</sequence>
<dbReference type="SUPFAM" id="SSF53187">
    <property type="entry name" value="Zn-dependent exopeptidases"/>
    <property type="match status" value="1"/>
</dbReference>
<comment type="cofactor">
    <cofactor evidence="1">
        <name>Zn(2+)</name>
        <dbReference type="ChEBI" id="CHEBI:29105"/>
    </cofactor>
</comment>
<comment type="similarity">
    <text evidence="2">Belongs to the peptidase M20A family.</text>
</comment>
<keyword evidence="4" id="KW-0479">Metal-binding</keyword>
<dbReference type="GO" id="GO:0008270">
    <property type="term" value="F:zinc ion binding"/>
    <property type="evidence" value="ECO:0007669"/>
    <property type="project" value="InterPro"/>
</dbReference>
<dbReference type="EMBL" id="LT906439">
    <property type="protein sequence ID" value="SNU88926.1"/>
    <property type="molecule type" value="Genomic_DNA"/>
</dbReference>
<dbReference type="InterPro" id="IPR002933">
    <property type="entry name" value="Peptidase_M20"/>
</dbReference>
<dbReference type="RefSeq" id="WP_018373215.1">
    <property type="nucleotide sequence ID" value="NZ_LT906439.1"/>
</dbReference>
<dbReference type="KEGG" id="smen:SAMEA4412692_1280"/>
<name>A0A239SUB2_9STRE</name>
<protein>
    <submittedName>
        <fullName evidence="9">Putative dipeptidase</fullName>
        <ecNumber evidence="9">3.4.13.-</ecNumber>
    </submittedName>
</protein>
<evidence type="ECO:0000256" key="2">
    <source>
        <dbReference type="ARBA" id="ARBA00006247"/>
    </source>
</evidence>
<dbReference type="SUPFAM" id="SSF55031">
    <property type="entry name" value="Bacterial exopeptidase dimerisation domain"/>
    <property type="match status" value="1"/>
</dbReference>
<dbReference type="EC" id="3.4.13.-" evidence="9"/>
<dbReference type="NCBIfam" id="NF005591">
    <property type="entry name" value="PRK07318.1"/>
    <property type="match status" value="1"/>
</dbReference>
<gene>
    <name evidence="9" type="primary">pepV_2</name>
    <name evidence="9" type="ORF">SAMEA4412692_01280</name>
</gene>
<dbReference type="GO" id="GO:0008237">
    <property type="term" value="F:metallopeptidase activity"/>
    <property type="evidence" value="ECO:0007669"/>
    <property type="project" value="UniProtKB-KW"/>
</dbReference>
<evidence type="ECO:0000313" key="10">
    <source>
        <dbReference type="Proteomes" id="UP000215185"/>
    </source>
</evidence>
<evidence type="ECO:0000256" key="4">
    <source>
        <dbReference type="ARBA" id="ARBA00022723"/>
    </source>
</evidence>
<dbReference type="CDD" id="cd03888">
    <property type="entry name" value="M20_PepV"/>
    <property type="match status" value="1"/>
</dbReference>
<dbReference type="GO" id="GO:0006508">
    <property type="term" value="P:proteolysis"/>
    <property type="evidence" value="ECO:0007669"/>
    <property type="project" value="UniProtKB-KW"/>
</dbReference>
<dbReference type="PANTHER" id="PTHR43808">
    <property type="entry name" value="ACETYLORNITHINE DEACETYLASE"/>
    <property type="match status" value="1"/>
</dbReference>
<keyword evidence="8" id="KW-0482">Metalloprotease</keyword>
<dbReference type="PANTHER" id="PTHR43808:SF31">
    <property type="entry name" value="N-ACETYL-L-CITRULLINE DEACETYLASE"/>
    <property type="match status" value="1"/>
</dbReference>
<dbReference type="eggNOG" id="COG0624">
    <property type="taxonomic scope" value="Bacteria"/>
</dbReference>
<keyword evidence="3" id="KW-0645">Protease</keyword>